<gene>
    <name evidence="10" type="ORF">E0W69_016080</name>
</gene>
<evidence type="ECO:0000313" key="11">
    <source>
        <dbReference type="Proteomes" id="UP000292424"/>
    </source>
</evidence>
<dbReference type="SUPFAM" id="SSF51412">
    <property type="entry name" value="Inosine monophosphate dehydrogenase (IMPDH)"/>
    <property type="match status" value="1"/>
</dbReference>
<keyword evidence="11" id="KW-1185">Reference proteome</keyword>
<dbReference type="PANTHER" id="PTHR42747">
    <property type="entry name" value="NITRONATE MONOOXYGENASE-RELATED"/>
    <property type="match status" value="1"/>
</dbReference>
<keyword evidence="4" id="KW-0285">Flavoprotein</keyword>
<keyword evidence="6" id="KW-0560">Oxidoreductase</keyword>
<dbReference type="InterPro" id="IPR013785">
    <property type="entry name" value="Aldolase_TIM"/>
</dbReference>
<evidence type="ECO:0000256" key="6">
    <source>
        <dbReference type="ARBA" id="ARBA00023002"/>
    </source>
</evidence>
<dbReference type="Proteomes" id="UP000292424">
    <property type="component" value="Chromosome"/>
</dbReference>
<dbReference type="GO" id="GO:0009636">
    <property type="term" value="P:response to toxic substance"/>
    <property type="evidence" value="ECO:0007669"/>
    <property type="project" value="UniProtKB-KW"/>
</dbReference>
<comment type="similarity">
    <text evidence="2">Belongs to the nitronate monooxygenase family. NMO class I subfamily.</text>
</comment>
<organism evidence="10 11">
    <name type="scientific">Rhizosphaericola mali</name>
    <dbReference type="NCBI Taxonomy" id="2545455"/>
    <lineage>
        <taxon>Bacteria</taxon>
        <taxon>Pseudomonadati</taxon>
        <taxon>Bacteroidota</taxon>
        <taxon>Chitinophagia</taxon>
        <taxon>Chitinophagales</taxon>
        <taxon>Chitinophagaceae</taxon>
        <taxon>Rhizosphaericola</taxon>
    </lineage>
</organism>
<accession>A0A5P2G2R7</accession>
<dbReference type="EMBL" id="CP044016">
    <property type="protein sequence ID" value="QES90104.1"/>
    <property type="molecule type" value="Genomic_DNA"/>
</dbReference>
<keyword evidence="7 10" id="KW-0503">Monooxygenase</keyword>
<dbReference type="Pfam" id="PF03060">
    <property type="entry name" value="NMO"/>
    <property type="match status" value="1"/>
</dbReference>
<comment type="cofactor">
    <cofactor evidence="1">
        <name>FMN</name>
        <dbReference type="ChEBI" id="CHEBI:58210"/>
    </cofactor>
</comment>
<dbReference type="AlphaFoldDB" id="A0A5P2G2R7"/>
<dbReference type="CDD" id="cd04730">
    <property type="entry name" value="NPD_like"/>
    <property type="match status" value="1"/>
</dbReference>
<reference evidence="10 11" key="1">
    <citation type="submission" date="2019-09" db="EMBL/GenBank/DDBJ databases">
        <title>Complete genome sequence of Arachidicoccus sp. B3-10 isolated from apple orchard soil.</title>
        <authorList>
            <person name="Kim H.S."/>
            <person name="Han K.-I."/>
            <person name="Suh M.K."/>
            <person name="Lee K.C."/>
            <person name="Eom M.K."/>
            <person name="Kim J.-S."/>
            <person name="Kang S.W."/>
            <person name="Sin Y."/>
            <person name="Lee J.-S."/>
        </authorList>
    </citation>
    <scope>NUCLEOTIDE SEQUENCE [LARGE SCALE GENOMIC DNA]</scope>
    <source>
        <strain evidence="10 11">B3-10</strain>
    </source>
</reference>
<evidence type="ECO:0000313" key="10">
    <source>
        <dbReference type="EMBL" id="QES90104.1"/>
    </source>
</evidence>
<dbReference type="Gene3D" id="3.20.20.70">
    <property type="entry name" value="Aldolase class I"/>
    <property type="match status" value="1"/>
</dbReference>
<evidence type="ECO:0000256" key="3">
    <source>
        <dbReference type="ARBA" id="ARBA00022575"/>
    </source>
</evidence>
<protein>
    <recommendedName>
        <fullName evidence="8">Propionate 3-nitronate monooxygenase</fullName>
    </recommendedName>
</protein>
<evidence type="ECO:0000256" key="4">
    <source>
        <dbReference type="ARBA" id="ARBA00022630"/>
    </source>
</evidence>
<dbReference type="KEGG" id="arac:E0W69_016080"/>
<sequence length="356" mass="39277">MKWKNHLSELLKINYPIFQAPMFGVATPEMVTATITADCFGTLPLGDLDADKCIEAIRKTKSLTKKTFGVNIFANEIPPITEALKEQFQTTKDYIENFAKENNLDIQLPKLEDIKVHSYHEQTDAIIEENCKVVSFTFGNLDGATIEKLHSHNVILIGTCTSVGEALALENSGIDIICVQGIEAGGHRGSFSNENIPQIGGLSLLAQVTEKVKIPIIYAGGVYNPSTIKAAITCGAQGVQVGSLLIGSKESGLKDFEKERLHSLTEKDITLTKSFSGRYARGIRNKFIETIENTPYILPYPYQNKLTNSLRKLAKDQKNADFVSIWVGQSLHPFSEESTHVILSKLIQDTNAIYPS</sequence>
<evidence type="ECO:0000256" key="8">
    <source>
        <dbReference type="ARBA" id="ARBA00031155"/>
    </source>
</evidence>
<comment type="catalytic activity">
    <reaction evidence="9">
        <text>3 propionate 3-nitronate + 3 O2 + H2O = 3 3-oxopropanoate + 2 nitrate + nitrite + H2O2 + 3 H(+)</text>
        <dbReference type="Rhea" id="RHEA:57332"/>
        <dbReference type="ChEBI" id="CHEBI:15377"/>
        <dbReference type="ChEBI" id="CHEBI:15378"/>
        <dbReference type="ChEBI" id="CHEBI:15379"/>
        <dbReference type="ChEBI" id="CHEBI:16240"/>
        <dbReference type="ChEBI" id="CHEBI:16301"/>
        <dbReference type="ChEBI" id="CHEBI:17632"/>
        <dbReference type="ChEBI" id="CHEBI:33190"/>
        <dbReference type="ChEBI" id="CHEBI:136067"/>
    </reaction>
</comment>
<dbReference type="OrthoDB" id="9778912at2"/>
<dbReference type="RefSeq" id="WP_131331060.1">
    <property type="nucleotide sequence ID" value="NZ_CP044016.1"/>
</dbReference>
<evidence type="ECO:0000256" key="1">
    <source>
        <dbReference type="ARBA" id="ARBA00001917"/>
    </source>
</evidence>
<proteinExistence type="inferred from homology"/>
<dbReference type="InterPro" id="IPR004136">
    <property type="entry name" value="NMO"/>
</dbReference>
<evidence type="ECO:0000256" key="5">
    <source>
        <dbReference type="ARBA" id="ARBA00022643"/>
    </source>
</evidence>
<keyword evidence="3" id="KW-0216">Detoxification</keyword>
<name>A0A5P2G2R7_9BACT</name>
<dbReference type="PANTHER" id="PTHR42747:SF3">
    <property type="entry name" value="NITRONATE MONOOXYGENASE-RELATED"/>
    <property type="match status" value="1"/>
</dbReference>
<dbReference type="GO" id="GO:0018580">
    <property type="term" value="F:nitronate monooxygenase activity"/>
    <property type="evidence" value="ECO:0007669"/>
    <property type="project" value="InterPro"/>
</dbReference>
<evidence type="ECO:0000256" key="9">
    <source>
        <dbReference type="ARBA" id="ARBA00049401"/>
    </source>
</evidence>
<keyword evidence="5" id="KW-0288">FMN</keyword>
<evidence type="ECO:0000256" key="7">
    <source>
        <dbReference type="ARBA" id="ARBA00023033"/>
    </source>
</evidence>
<evidence type="ECO:0000256" key="2">
    <source>
        <dbReference type="ARBA" id="ARBA00009881"/>
    </source>
</evidence>